<dbReference type="KEGG" id="sesp:BN6_64480"/>
<dbReference type="GO" id="GO:0046306">
    <property type="term" value="P:alkanesulfonate catabolic process"/>
    <property type="evidence" value="ECO:0007669"/>
    <property type="project" value="TreeGrafter"/>
</dbReference>
<dbReference type="Proteomes" id="UP000006281">
    <property type="component" value="Chromosome"/>
</dbReference>
<evidence type="ECO:0000256" key="1">
    <source>
        <dbReference type="ARBA" id="ARBA00022630"/>
    </source>
</evidence>
<keyword evidence="3" id="KW-0560">Oxidoreductase</keyword>
<evidence type="ECO:0000313" key="6">
    <source>
        <dbReference type="EMBL" id="CCH33691.1"/>
    </source>
</evidence>
<sequence>MDVGITLPGFGHDIIAFAQHAEGVGLESLWHGDHLIPLNPFLDSTLVLATAAAVTSRIKLGFGVMVVALRPPAWTAKQVATLQHLSGDRVLLGVGSGGDAHGEAAWRAVDVPFAQRGKRTDAVLDVLPGLVRGTPVGLHGAQVVLSPGATMPPLLVGGGGAAALRRAARYGDHWYPAFVPRAAIAAGVARLTELADEFGRPRPGVTVGVSVALGDVPAAAIDRRVKGMTDYGVSEEAAREVIVTGSPARAAERFAALVEAGADRIVAMPFTEDRFRQAELVAAATVAV</sequence>
<name>K0K5X9_SACES</name>
<evidence type="ECO:0000256" key="3">
    <source>
        <dbReference type="ARBA" id="ARBA00023002"/>
    </source>
</evidence>
<evidence type="ECO:0000313" key="7">
    <source>
        <dbReference type="Proteomes" id="UP000006281"/>
    </source>
</evidence>
<keyword evidence="4" id="KW-0503">Monooxygenase</keyword>
<dbReference type="InterPro" id="IPR050172">
    <property type="entry name" value="SsuD_RutA_monooxygenase"/>
</dbReference>
<keyword evidence="7" id="KW-1185">Reference proteome</keyword>
<dbReference type="PATRIC" id="fig|1179773.3.peg.6500"/>
<feature type="domain" description="Luciferase-like" evidence="5">
    <location>
        <begin position="12"/>
        <end position="261"/>
    </location>
</feature>
<dbReference type="EMBL" id="HE804045">
    <property type="protein sequence ID" value="CCH33691.1"/>
    <property type="molecule type" value="Genomic_DNA"/>
</dbReference>
<dbReference type="PANTHER" id="PTHR42847">
    <property type="entry name" value="ALKANESULFONATE MONOOXYGENASE"/>
    <property type="match status" value="1"/>
</dbReference>
<keyword evidence="1" id="KW-0285">Flavoprotein</keyword>
<dbReference type="HOGENOM" id="CLU_027853_7_2_11"/>
<dbReference type="Gene3D" id="3.20.20.30">
    <property type="entry name" value="Luciferase-like domain"/>
    <property type="match status" value="1"/>
</dbReference>
<gene>
    <name evidence="6" type="ordered locus">BN6_64480</name>
</gene>
<dbReference type="STRING" id="1179773.BN6_64480"/>
<dbReference type="OrthoDB" id="4566556at2"/>
<dbReference type="InterPro" id="IPR011251">
    <property type="entry name" value="Luciferase-like_dom"/>
</dbReference>
<dbReference type="InterPro" id="IPR036661">
    <property type="entry name" value="Luciferase-like_sf"/>
</dbReference>
<keyword evidence="2" id="KW-0288">FMN</keyword>
<proteinExistence type="predicted"/>
<organism evidence="6 7">
    <name type="scientific">Saccharothrix espanaensis (strain ATCC 51144 / DSM 44229 / JCM 9112 / NBRC 15066 / NRRL 15764)</name>
    <dbReference type="NCBI Taxonomy" id="1179773"/>
    <lineage>
        <taxon>Bacteria</taxon>
        <taxon>Bacillati</taxon>
        <taxon>Actinomycetota</taxon>
        <taxon>Actinomycetes</taxon>
        <taxon>Pseudonocardiales</taxon>
        <taxon>Pseudonocardiaceae</taxon>
        <taxon>Saccharothrix</taxon>
    </lineage>
</organism>
<evidence type="ECO:0000259" key="5">
    <source>
        <dbReference type="Pfam" id="PF00296"/>
    </source>
</evidence>
<reference evidence="6 7" key="1">
    <citation type="journal article" date="2012" name="BMC Genomics">
        <title>Complete genome sequence of Saccharothrix espanaensis DSM 44229T and comparison to the other completely sequenced Pseudonocardiaceae.</title>
        <authorList>
            <person name="Strobel T."/>
            <person name="Al-Dilaimi A."/>
            <person name="Blom J."/>
            <person name="Gessner A."/>
            <person name="Kalinowski J."/>
            <person name="Luzhetska M."/>
            <person name="Puhler A."/>
            <person name="Szczepanowski R."/>
            <person name="Bechthold A."/>
            <person name="Ruckert C."/>
        </authorList>
    </citation>
    <scope>NUCLEOTIDE SEQUENCE [LARGE SCALE GENOMIC DNA]</scope>
    <source>
        <strain evidence="7">ATCC 51144 / DSM 44229 / JCM 9112 / NBRC 15066 / NRRL 15764</strain>
    </source>
</reference>
<protein>
    <submittedName>
        <fullName evidence="6">Coenzyme F420-dependent N5 N10-methylene tetrahydromethanopterin reductase-like protein</fullName>
    </submittedName>
</protein>
<dbReference type="eggNOG" id="COG2141">
    <property type="taxonomic scope" value="Bacteria"/>
</dbReference>
<dbReference type="GO" id="GO:0008726">
    <property type="term" value="F:alkanesulfonate monooxygenase activity"/>
    <property type="evidence" value="ECO:0007669"/>
    <property type="project" value="TreeGrafter"/>
</dbReference>
<dbReference type="SUPFAM" id="SSF51679">
    <property type="entry name" value="Bacterial luciferase-like"/>
    <property type="match status" value="1"/>
</dbReference>
<dbReference type="Pfam" id="PF00296">
    <property type="entry name" value="Bac_luciferase"/>
    <property type="match status" value="1"/>
</dbReference>
<dbReference type="AlphaFoldDB" id="K0K5X9"/>
<accession>K0K5X9</accession>
<dbReference type="RefSeq" id="WP_015103802.1">
    <property type="nucleotide sequence ID" value="NC_019673.1"/>
</dbReference>
<evidence type="ECO:0000256" key="2">
    <source>
        <dbReference type="ARBA" id="ARBA00022643"/>
    </source>
</evidence>
<evidence type="ECO:0000256" key="4">
    <source>
        <dbReference type="ARBA" id="ARBA00023033"/>
    </source>
</evidence>
<dbReference type="BioCyc" id="SESP1179773:BN6_RS31050-MONOMER"/>
<dbReference type="PANTHER" id="PTHR42847:SF4">
    <property type="entry name" value="ALKANESULFONATE MONOOXYGENASE-RELATED"/>
    <property type="match status" value="1"/>
</dbReference>